<protein>
    <submittedName>
        <fullName evidence="1">Uncharacterized protein</fullName>
    </submittedName>
</protein>
<reference evidence="1" key="1">
    <citation type="submission" date="2015-10" db="EMBL/GenBank/DDBJ databases">
        <authorList>
            <person name="Gilbert D.G."/>
        </authorList>
    </citation>
    <scope>NUCLEOTIDE SEQUENCE</scope>
</reference>
<organism evidence="1">
    <name type="scientific">hydrothermal vent metagenome</name>
    <dbReference type="NCBI Taxonomy" id="652676"/>
    <lineage>
        <taxon>unclassified sequences</taxon>
        <taxon>metagenomes</taxon>
        <taxon>ecological metagenomes</taxon>
    </lineage>
</organism>
<accession>A0A161JPY5</accession>
<gene>
    <name evidence="1" type="ORF">MGWOODY_Hyp295</name>
</gene>
<dbReference type="AlphaFoldDB" id="A0A161JPY5"/>
<evidence type="ECO:0000313" key="1">
    <source>
        <dbReference type="EMBL" id="CUS55732.1"/>
    </source>
</evidence>
<proteinExistence type="predicted"/>
<sequence length="45" mass="5003">MEFRGFGHNLEHGERVYGALPPGSSDSFFLRRFGRSAFAVSLVSI</sequence>
<name>A0A161JPY5_9ZZZZ</name>
<dbReference type="EMBL" id="CZQD01000009">
    <property type="protein sequence ID" value="CUS55732.1"/>
    <property type="molecule type" value="Genomic_DNA"/>
</dbReference>